<dbReference type="InterPro" id="IPR039425">
    <property type="entry name" value="RNA_pol_sigma-70-like"/>
</dbReference>
<dbReference type="InterPro" id="IPR036388">
    <property type="entry name" value="WH-like_DNA-bd_sf"/>
</dbReference>
<gene>
    <name evidence="7" type="ORF">GH723_07815</name>
</gene>
<evidence type="ECO:0000256" key="3">
    <source>
        <dbReference type="ARBA" id="ARBA00023082"/>
    </source>
</evidence>
<evidence type="ECO:0000313" key="7">
    <source>
        <dbReference type="EMBL" id="QGG95019.1"/>
    </source>
</evidence>
<dbReference type="Proteomes" id="UP000334019">
    <property type="component" value="Chromosome"/>
</dbReference>
<feature type="domain" description="RNA polymerase sigma-70 region 2" evidence="6">
    <location>
        <begin position="45"/>
        <end position="112"/>
    </location>
</feature>
<evidence type="ECO:0000256" key="4">
    <source>
        <dbReference type="ARBA" id="ARBA00023125"/>
    </source>
</evidence>
<dbReference type="InterPro" id="IPR014284">
    <property type="entry name" value="RNA_pol_sigma-70_dom"/>
</dbReference>
<dbReference type="AlphaFoldDB" id="A0A5Q2RDQ6"/>
<sequence length="205" mass="23049">MELVAQPTRPAPAARRAPRIRTVSDDLTALVAAASRGDETAWSSLVDRYAGLVWHVVRTFRLPDAVVEDAYQTTWLRLAEHLDRIRQPESLAGWLARTARNECLRAVRLAQREHLDDEVDPPAVEEPFGQPLEDAERDAALWDAFNTLPARCQRLLRLLLADPPIPYDTISELMDMPIGSIGPTRARCLQKLRATAGIRSLQEDR</sequence>
<keyword evidence="2" id="KW-0805">Transcription regulation</keyword>
<dbReference type="SUPFAM" id="SSF88659">
    <property type="entry name" value="Sigma3 and sigma4 domains of RNA polymerase sigma factors"/>
    <property type="match status" value="1"/>
</dbReference>
<evidence type="ECO:0000259" key="6">
    <source>
        <dbReference type="Pfam" id="PF04542"/>
    </source>
</evidence>
<evidence type="ECO:0000256" key="1">
    <source>
        <dbReference type="ARBA" id="ARBA00010641"/>
    </source>
</evidence>
<keyword evidence="8" id="KW-1185">Reference proteome</keyword>
<keyword evidence="3" id="KW-0731">Sigma factor</keyword>
<dbReference type="SUPFAM" id="SSF88946">
    <property type="entry name" value="Sigma2 domain of RNA polymerase sigma factors"/>
    <property type="match status" value="1"/>
</dbReference>
<dbReference type="InterPro" id="IPR013325">
    <property type="entry name" value="RNA_pol_sigma_r2"/>
</dbReference>
<dbReference type="InterPro" id="IPR013324">
    <property type="entry name" value="RNA_pol_sigma_r3/r4-like"/>
</dbReference>
<keyword evidence="4" id="KW-0238">DNA-binding</keyword>
<comment type="similarity">
    <text evidence="1">Belongs to the sigma-70 factor family. ECF subfamily.</text>
</comment>
<dbReference type="PANTHER" id="PTHR43133:SF8">
    <property type="entry name" value="RNA POLYMERASE SIGMA FACTOR HI_1459-RELATED"/>
    <property type="match status" value="1"/>
</dbReference>
<evidence type="ECO:0000256" key="2">
    <source>
        <dbReference type="ARBA" id="ARBA00023015"/>
    </source>
</evidence>
<organism evidence="7 8">
    <name type="scientific">Actinomarinicola tropica</name>
    <dbReference type="NCBI Taxonomy" id="2789776"/>
    <lineage>
        <taxon>Bacteria</taxon>
        <taxon>Bacillati</taxon>
        <taxon>Actinomycetota</taxon>
        <taxon>Acidimicrobiia</taxon>
        <taxon>Acidimicrobiales</taxon>
        <taxon>Iamiaceae</taxon>
        <taxon>Actinomarinicola</taxon>
    </lineage>
</organism>
<keyword evidence="5" id="KW-0804">Transcription</keyword>
<dbReference type="NCBIfam" id="TIGR02937">
    <property type="entry name" value="sigma70-ECF"/>
    <property type="match status" value="1"/>
</dbReference>
<name>A0A5Q2RDQ6_9ACTN</name>
<dbReference type="GO" id="GO:0003677">
    <property type="term" value="F:DNA binding"/>
    <property type="evidence" value="ECO:0007669"/>
    <property type="project" value="UniProtKB-KW"/>
</dbReference>
<accession>A0A5Q2RDQ6</accession>
<protein>
    <submittedName>
        <fullName evidence="7">Sigma-70 family RNA polymerase sigma factor</fullName>
    </submittedName>
</protein>
<dbReference type="GO" id="GO:0006352">
    <property type="term" value="P:DNA-templated transcription initiation"/>
    <property type="evidence" value="ECO:0007669"/>
    <property type="project" value="InterPro"/>
</dbReference>
<evidence type="ECO:0000313" key="8">
    <source>
        <dbReference type="Proteomes" id="UP000334019"/>
    </source>
</evidence>
<dbReference type="KEGG" id="atq:GH723_07815"/>
<dbReference type="Pfam" id="PF04542">
    <property type="entry name" value="Sigma70_r2"/>
    <property type="match status" value="1"/>
</dbReference>
<dbReference type="Gene3D" id="1.10.1740.10">
    <property type="match status" value="1"/>
</dbReference>
<dbReference type="PANTHER" id="PTHR43133">
    <property type="entry name" value="RNA POLYMERASE ECF-TYPE SIGMA FACTO"/>
    <property type="match status" value="1"/>
</dbReference>
<reference evidence="7 8" key="1">
    <citation type="submission" date="2019-11" db="EMBL/GenBank/DDBJ databases">
        <authorList>
            <person name="He Y."/>
        </authorList>
    </citation>
    <scope>NUCLEOTIDE SEQUENCE [LARGE SCALE GENOMIC DNA]</scope>
    <source>
        <strain evidence="7 8">SCSIO 58843</strain>
    </source>
</reference>
<evidence type="ECO:0000256" key="5">
    <source>
        <dbReference type="ARBA" id="ARBA00023163"/>
    </source>
</evidence>
<proteinExistence type="inferred from homology"/>
<dbReference type="Gene3D" id="1.10.10.10">
    <property type="entry name" value="Winged helix-like DNA-binding domain superfamily/Winged helix DNA-binding domain"/>
    <property type="match status" value="1"/>
</dbReference>
<dbReference type="GO" id="GO:0016987">
    <property type="term" value="F:sigma factor activity"/>
    <property type="evidence" value="ECO:0007669"/>
    <property type="project" value="UniProtKB-KW"/>
</dbReference>
<dbReference type="InterPro" id="IPR007627">
    <property type="entry name" value="RNA_pol_sigma70_r2"/>
</dbReference>
<dbReference type="EMBL" id="CP045851">
    <property type="protein sequence ID" value="QGG95019.1"/>
    <property type="molecule type" value="Genomic_DNA"/>
</dbReference>